<proteinExistence type="predicted"/>
<feature type="compositionally biased region" description="Low complexity" evidence="1">
    <location>
        <begin position="63"/>
        <end position="80"/>
    </location>
</feature>
<dbReference type="VEuPathDB" id="GiardiaDB:GMRT_12340"/>
<evidence type="ECO:0000313" key="3">
    <source>
        <dbReference type="Proteomes" id="UP000315496"/>
    </source>
</evidence>
<comment type="caution">
    <text evidence="2">The sequence shown here is derived from an EMBL/GenBank/DDBJ whole genome shotgun (WGS) entry which is preliminary data.</text>
</comment>
<dbReference type="EMBL" id="VDLU01000004">
    <property type="protein sequence ID" value="TNJ27304.1"/>
    <property type="molecule type" value="Genomic_DNA"/>
</dbReference>
<feature type="region of interest" description="Disordered" evidence="1">
    <location>
        <begin position="59"/>
        <end position="80"/>
    </location>
</feature>
<sequence>MPSSLSVRLFQHKGCIPSGSPTHPKNNPVTRHHLLATCVLPRSCQILSLFVQLTWQSPTNRASSPDLPSSSDTPTSSRYDSLSSIYSCEISSIELEPTHAVIIPELSPFRLGTAETLLLCSPTQCFILLVTPTIVMVLKSQTDVTDQLIGVSFYSTVQFVGSLQDHLVIDAVWSIDDSLAYVLVYYNSRHLIVPITIEPEVSHASLKTALLLPQNYAPLSLTSLNVESLLLKPPRTAPHSLLTSFSIEERVASSTRSWLLSGYLLEDREEARITNAFITLNWQCTEVRPEDMVHLTGAECCYTPFLPSGLLPRIRPAITPWHIYYPFGLLPITLDEEDDENRERTSSNDSGSESRSSDEEYLPVCRILPVAHFLGSRLSSQEGIVTGSVVTAVAVSPFALLPPHLSSEAPPVEIVASADTNGYINVLLRGAMTHRAFSERFPAIAYQLDWLATEDELILLVMANTAIVYNHSNASSETVQAIRHDTLILFSLVFRKTDIFLLATGKRVLLDSEGYDKDDQQVSYYDIESSASKTTAHAPEGPITDTRSGLDGLRRFLAETHSRLTTRHGLVTEPLPKHTLLTVFHPGCGKLLCFLLLDRCSISRTVVYVEGSPRMAQVLPAPCIHYLVLSARDILLFLADGTGLILTLSTRILCSRTVKLFSPDHETLISVGYHELLQFLGSDEAYSEYMLSYCSTALSTPSLCLLSTWGLFQNTSSGCYRVSSLHIEQRDGVWMIHPTDTTLELPFAPQYVYVKEDGVQAASNKGDVFVWLHTPRRSLVLHLADYNGLVRELVLQVLGRSRVLFQPLVEYSVGAGEVSAHRCRAPSSLQTAQLDEILQHAVVNATLQLLASLAQFESAILGNEEPLNTLVHLVQEHAPELVDPLSEQLAGLPERGKESQE</sequence>
<gene>
    <name evidence="2" type="ORF">GMRT_12340</name>
</gene>
<feature type="region of interest" description="Disordered" evidence="1">
    <location>
        <begin position="338"/>
        <end position="358"/>
    </location>
</feature>
<organism evidence="2 3">
    <name type="scientific">Giardia muris</name>
    <dbReference type="NCBI Taxonomy" id="5742"/>
    <lineage>
        <taxon>Eukaryota</taxon>
        <taxon>Metamonada</taxon>
        <taxon>Diplomonadida</taxon>
        <taxon>Hexamitidae</taxon>
        <taxon>Giardiinae</taxon>
        <taxon>Giardia</taxon>
    </lineage>
</organism>
<evidence type="ECO:0000313" key="2">
    <source>
        <dbReference type="EMBL" id="TNJ27304.1"/>
    </source>
</evidence>
<keyword evidence="3" id="KW-1185">Reference proteome</keyword>
<protein>
    <submittedName>
        <fullName evidence="2">Uncharacterized protein</fullName>
    </submittedName>
</protein>
<dbReference type="OrthoDB" id="10255569at2759"/>
<reference evidence="2 3" key="1">
    <citation type="submission" date="2019-05" db="EMBL/GenBank/DDBJ databases">
        <title>The compact genome of Giardia muris reveals important steps in the evolution of intestinal protozoan parasites.</title>
        <authorList>
            <person name="Xu F."/>
            <person name="Jimenez-Gonzalez A."/>
            <person name="Einarsson E."/>
            <person name="Astvaldsson A."/>
            <person name="Peirasmaki D."/>
            <person name="Eckmann L."/>
            <person name="Andersson J.O."/>
            <person name="Svard S.G."/>
            <person name="Jerlstrom-Hultqvist J."/>
        </authorList>
    </citation>
    <scope>NUCLEOTIDE SEQUENCE [LARGE SCALE GENOMIC DNA]</scope>
    <source>
        <strain evidence="2 3">Roberts-Thomson</strain>
    </source>
</reference>
<evidence type="ECO:0000256" key="1">
    <source>
        <dbReference type="SAM" id="MobiDB-lite"/>
    </source>
</evidence>
<accession>A0A4Z1SNF7</accession>
<dbReference type="AlphaFoldDB" id="A0A4Z1SNF7"/>
<name>A0A4Z1SNF7_GIAMU</name>
<dbReference type="Proteomes" id="UP000315496">
    <property type="component" value="Chromosome 4"/>
</dbReference>